<dbReference type="Proteomes" id="UP001258181">
    <property type="component" value="Unassembled WGS sequence"/>
</dbReference>
<dbReference type="EMBL" id="JAVDWA010000013">
    <property type="protein sequence ID" value="MDR7074927.1"/>
    <property type="molecule type" value="Genomic_DNA"/>
</dbReference>
<reference evidence="3 4" key="1">
    <citation type="submission" date="2023-07" db="EMBL/GenBank/DDBJ databases">
        <title>Sorghum-associated microbial communities from plants grown in Nebraska, USA.</title>
        <authorList>
            <person name="Schachtman D."/>
        </authorList>
    </citation>
    <scope>NUCLEOTIDE SEQUENCE [LARGE SCALE GENOMIC DNA]</scope>
    <source>
        <strain evidence="3 4">BE211</strain>
    </source>
</reference>
<keyword evidence="2" id="KW-1133">Transmembrane helix</keyword>
<protein>
    <recommendedName>
        <fullName evidence="5">DUF4179 domain-containing protein</fullName>
    </recommendedName>
</protein>
<feature type="region of interest" description="Disordered" evidence="1">
    <location>
        <begin position="80"/>
        <end position="107"/>
    </location>
</feature>
<evidence type="ECO:0000256" key="2">
    <source>
        <dbReference type="SAM" id="Phobius"/>
    </source>
</evidence>
<feature type="transmembrane region" description="Helical" evidence="2">
    <location>
        <begin position="49"/>
        <end position="70"/>
    </location>
</feature>
<keyword evidence="2" id="KW-0812">Transmembrane</keyword>
<gene>
    <name evidence="3" type="ORF">J2X07_003942</name>
</gene>
<comment type="caution">
    <text evidence="3">The sequence shown here is derived from an EMBL/GenBank/DDBJ whole genome shotgun (WGS) entry which is preliminary data.</text>
</comment>
<keyword evidence="2" id="KW-0472">Membrane</keyword>
<accession>A0ABU1U633</accession>
<feature type="compositionally biased region" description="Basic and acidic residues" evidence="1">
    <location>
        <begin position="83"/>
        <end position="92"/>
    </location>
</feature>
<evidence type="ECO:0000313" key="4">
    <source>
        <dbReference type="Proteomes" id="UP001258181"/>
    </source>
</evidence>
<name>A0ABU1U633_9BACL</name>
<proteinExistence type="predicted"/>
<organism evidence="3 4">
    <name type="scientific">Fictibacillus barbaricus</name>
    <dbReference type="NCBI Taxonomy" id="182136"/>
    <lineage>
        <taxon>Bacteria</taxon>
        <taxon>Bacillati</taxon>
        <taxon>Bacillota</taxon>
        <taxon>Bacilli</taxon>
        <taxon>Bacillales</taxon>
        <taxon>Fictibacillaceae</taxon>
        <taxon>Fictibacillus</taxon>
    </lineage>
</organism>
<sequence>MEPIKWNDEKIEQFLKNLPPIKDRQSKQDLYLKIQASINYKQTKGKRSIPSWGLPALATACALVLFGVFAPDLVNNNSSNSKMEFKRSESGKMESQSTASFDRAGDQSDAKMSLKSAEMSNHFKYHGQKFAKDFTGKNMDWVTVSYMDEQAQIVVPVSFITKKSNYLEKVNDQLVSFKPTELGLSDSPLNRAKLSEEEETVIIDWPPGVIFESEENLLDPMLSFTFNNKKYKAEFRTNGQAGYEFPNIGRKNEMALSVPGSPFYRFDTPTTDTFIVSLYSAGKKANEMPKDVKSAINEMDDDQERGLKPLLPKDMELKIEITGKHSIEVTFPDSYKLSEEKENNIMMIDGILLTAESYGYHSVKFNIPGTDSVGPYQLNEPIKDITGINFIQ</sequence>
<evidence type="ECO:0000256" key="1">
    <source>
        <dbReference type="SAM" id="MobiDB-lite"/>
    </source>
</evidence>
<dbReference type="RefSeq" id="WP_310262708.1">
    <property type="nucleotide sequence ID" value="NZ_JAVDWA010000013.1"/>
</dbReference>
<keyword evidence="4" id="KW-1185">Reference proteome</keyword>
<evidence type="ECO:0008006" key="5">
    <source>
        <dbReference type="Google" id="ProtNLM"/>
    </source>
</evidence>
<evidence type="ECO:0000313" key="3">
    <source>
        <dbReference type="EMBL" id="MDR7074927.1"/>
    </source>
</evidence>